<dbReference type="InterPro" id="IPR025357">
    <property type="entry name" value="DUF4261"/>
</dbReference>
<evidence type="ECO:0000313" key="3">
    <source>
        <dbReference type="Proteomes" id="UP000679848"/>
    </source>
</evidence>
<accession>A0A830QTH7</accession>
<dbReference type="Pfam" id="PF14080">
    <property type="entry name" value="DUF4261"/>
    <property type="match status" value="1"/>
</dbReference>
<name>A0A830QTH7_9FIRM</name>
<organism evidence="2 3">
    <name type="scientific">Pusillibacter faecalis</name>
    <dbReference type="NCBI Taxonomy" id="2714358"/>
    <lineage>
        <taxon>Bacteria</taxon>
        <taxon>Bacillati</taxon>
        <taxon>Bacillota</taxon>
        <taxon>Clostridia</taxon>
        <taxon>Eubacteriales</taxon>
        <taxon>Oscillospiraceae</taxon>
        <taxon>Pusillibacter</taxon>
    </lineage>
</organism>
<keyword evidence="3" id="KW-1185">Reference proteome</keyword>
<keyword evidence="2" id="KW-0614">Plasmid</keyword>
<dbReference type="Gene3D" id="1.25.40.10">
    <property type="entry name" value="Tetratricopeptide repeat domain"/>
    <property type="match status" value="1"/>
</dbReference>
<dbReference type="AlphaFoldDB" id="A0A830QTH7"/>
<sequence>MENLSGTKVPILTKEDLESLEEMCGTTSGYFYKMLDYLDERVRDGVRRGLFTQEQAEEDLELALWYAYACNNLDEYRFYYRAAQWMPASRPQAESARSGVWYYRYACALMYCGRLEEARETAEAGVALDPEYPWGWLEVGKLRAHFQDQAGALDAVRRGLALVPGDYEFTTLRREIEEGRTLEEMEFHWIDPDCDSRLQSGETDAAEISDKRLSVSGICCDRSNLAALKEALHLTGWEADAPYCTCTIPYQGRTLTGRFFLNEAACSKLPLVWVQELVWRLPELDRRGRTFLAAQAGLSTDGLEFQWFAVQPDRVLRLCYQRESSQQIVYFEPDFSLREEAGQPALERPDGGTFLAFVLLEEPVWDVDQFRQDLRDEWGIPCLTEVQKNDADGSSTLVFEVGGLMAAVSLYPFPVPRGEAEENAARNYLWPEAEETVKRHRGQILVSVLSRDQDPRDAGSLQVQLVRTACKQAGVLGIYANGTVYQPEFYHEAADAMSEELPLLNLVWLGLYRREGGLCGYTDGLQSFGKDEIEVLDTDAAPGALRSFLFDLAGYVVTEDVILHDGETLGFTEDQRLPITRSTGVWHDGMTLKISYPADTPNLFA</sequence>
<dbReference type="SUPFAM" id="SSF48452">
    <property type="entry name" value="TPR-like"/>
    <property type="match status" value="1"/>
</dbReference>
<dbReference type="InterPro" id="IPR011990">
    <property type="entry name" value="TPR-like_helical_dom_sf"/>
</dbReference>
<dbReference type="RefSeq" id="WP_213543776.1">
    <property type="nucleotide sequence ID" value="NZ_AP023421.1"/>
</dbReference>
<gene>
    <name evidence="2" type="ORF">MM59RIKEN_30830</name>
</gene>
<dbReference type="KEGG" id="pfaa:MM59RIKEN_30830"/>
<reference evidence="2" key="1">
    <citation type="submission" date="2020-09" db="EMBL/GenBank/DDBJ databases">
        <title>New species isolated from human feces.</title>
        <authorList>
            <person name="Kitahara M."/>
            <person name="Shigeno Y."/>
            <person name="Shime M."/>
            <person name="Matsumoto Y."/>
            <person name="Nakamura S."/>
            <person name="Motooka D."/>
            <person name="Fukuoka S."/>
            <person name="Nishikawa H."/>
            <person name="Benno Y."/>
        </authorList>
    </citation>
    <scope>NUCLEOTIDE SEQUENCE</scope>
    <source>
        <strain evidence="2">MM59</strain>
        <plasmid evidence="2">pMM59_01</plasmid>
    </source>
</reference>
<feature type="domain" description="DUF4261" evidence="1">
    <location>
        <begin position="521"/>
        <end position="594"/>
    </location>
</feature>
<geneLocation type="plasmid" evidence="2 3">
    <name>pMM59_01</name>
</geneLocation>
<evidence type="ECO:0000259" key="1">
    <source>
        <dbReference type="Pfam" id="PF14080"/>
    </source>
</evidence>
<proteinExistence type="predicted"/>
<protein>
    <recommendedName>
        <fullName evidence="1">DUF4261 domain-containing protein</fullName>
    </recommendedName>
</protein>
<dbReference type="Proteomes" id="UP000679848">
    <property type="component" value="Plasmid pMM59_01"/>
</dbReference>
<dbReference type="EMBL" id="AP023421">
    <property type="protein sequence ID" value="BCK85764.1"/>
    <property type="molecule type" value="Genomic_DNA"/>
</dbReference>
<evidence type="ECO:0000313" key="2">
    <source>
        <dbReference type="EMBL" id="BCK85764.1"/>
    </source>
</evidence>